<dbReference type="AlphaFoldDB" id="N1J5Q0"/>
<dbReference type="GO" id="GO:0046872">
    <property type="term" value="F:metal ion binding"/>
    <property type="evidence" value="ECO:0007669"/>
    <property type="project" value="UniProtKB-KW"/>
</dbReference>
<comment type="catalytic activity">
    <reaction evidence="12 13">
        <text>DNA(n) + a 2'-deoxyribonucleoside 5'-triphosphate = DNA(n+1) + diphosphate</text>
        <dbReference type="Rhea" id="RHEA:22508"/>
        <dbReference type="Rhea" id="RHEA-COMP:17339"/>
        <dbReference type="Rhea" id="RHEA-COMP:17340"/>
        <dbReference type="ChEBI" id="CHEBI:33019"/>
        <dbReference type="ChEBI" id="CHEBI:61560"/>
        <dbReference type="ChEBI" id="CHEBI:173112"/>
        <dbReference type="EC" id="2.7.7.49"/>
    </reaction>
</comment>
<comment type="similarity">
    <text evidence="1 13">Belongs to the reverse transcriptase family. Telomerase subfamily.</text>
</comment>
<dbReference type="InterPro" id="IPR043502">
    <property type="entry name" value="DNA/RNA_pol_sf"/>
</dbReference>
<evidence type="ECO:0000256" key="5">
    <source>
        <dbReference type="ARBA" id="ARBA00022679"/>
    </source>
</evidence>
<reference evidence="16 17" key="1">
    <citation type="journal article" date="2010" name="Science">
        <title>Genome expansion and gene loss in powdery mildew fungi reveal tradeoffs in extreme parasitism.</title>
        <authorList>
            <person name="Spanu P.D."/>
            <person name="Abbott J.C."/>
            <person name="Amselem J."/>
            <person name="Burgis T.A."/>
            <person name="Soanes D.M."/>
            <person name="Stueber K."/>
            <person name="Ver Loren van Themaat E."/>
            <person name="Brown J.K.M."/>
            <person name="Butcher S.A."/>
            <person name="Gurr S.J."/>
            <person name="Lebrun M.-H."/>
            <person name="Ridout C.J."/>
            <person name="Schulze-Lefert P."/>
            <person name="Talbot N.J."/>
            <person name="Ahmadinejad N."/>
            <person name="Ametz C."/>
            <person name="Barton G.R."/>
            <person name="Benjdia M."/>
            <person name="Bidzinski P."/>
            <person name="Bindschedler L.V."/>
            <person name="Both M."/>
            <person name="Brewer M.T."/>
            <person name="Cadle-Davidson L."/>
            <person name="Cadle-Davidson M.M."/>
            <person name="Collemare J."/>
            <person name="Cramer R."/>
            <person name="Frenkel O."/>
            <person name="Godfrey D."/>
            <person name="Harriman J."/>
            <person name="Hoede C."/>
            <person name="King B.C."/>
            <person name="Klages S."/>
            <person name="Kleemann J."/>
            <person name="Knoll D."/>
            <person name="Koti P.S."/>
            <person name="Kreplak J."/>
            <person name="Lopez-Ruiz F.J."/>
            <person name="Lu X."/>
            <person name="Maekawa T."/>
            <person name="Mahanil S."/>
            <person name="Micali C."/>
            <person name="Milgroom M.G."/>
            <person name="Montana G."/>
            <person name="Noir S."/>
            <person name="O'Connell R.J."/>
            <person name="Oberhaensli S."/>
            <person name="Parlange F."/>
            <person name="Pedersen C."/>
            <person name="Quesneville H."/>
            <person name="Reinhardt R."/>
            <person name="Rott M."/>
            <person name="Sacristan S."/>
            <person name="Schmidt S.M."/>
            <person name="Schoen M."/>
            <person name="Skamnioti P."/>
            <person name="Sommer H."/>
            <person name="Stephens A."/>
            <person name="Takahara H."/>
            <person name="Thordal-Christensen H."/>
            <person name="Vigouroux M."/>
            <person name="Wessling R."/>
            <person name="Wicker T."/>
            <person name="Panstruga R."/>
        </authorList>
    </citation>
    <scope>NUCLEOTIDE SEQUENCE [LARGE SCALE GENOMIC DNA]</scope>
    <source>
        <strain evidence="16">DH14</strain>
    </source>
</reference>
<dbReference type="Proteomes" id="UP000015441">
    <property type="component" value="Unassembled WGS sequence"/>
</dbReference>
<dbReference type="eggNOG" id="KOG1005">
    <property type="taxonomic scope" value="Eukaryota"/>
</dbReference>
<dbReference type="InterPro" id="IPR021891">
    <property type="entry name" value="Telomerase_RBD"/>
</dbReference>
<dbReference type="GO" id="GO:0070034">
    <property type="term" value="F:telomerase RNA binding"/>
    <property type="evidence" value="ECO:0007669"/>
    <property type="project" value="TreeGrafter"/>
</dbReference>
<dbReference type="SUPFAM" id="SSF56672">
    <property type="entry name" value="DNA/RNA polymerases"/>
    <property type="match status" value="1"/>
</dbReference>
<feature type="compositionally biased region" description="Basic residues" evidence="14">
    <location>
        <begin position="1"/>
        <end position="20"/>
    </location>
</feature>
<dbReference type="GO" id="GO:0003720">
    <property type="term" value="F:telomerase activity"/>
    <property type="evidence" value="ECO:0007669"/>
    <property type="project" value="InterPro"/>
</dbReference>
<evidence type="ECO:0000256" key="12">
    <source>
        <dbReference type="ARBA" id="ARBA00048173"/>
    </source>
</evidence>
<accession>N1J5Q0</accession>
<evidence type="ECO:0000256" key="10">
    <source>
        <dbReference type="ARBA" id="ARBA00022918"/>
    </source>
</evidence>
<dbReference type="Pfam" id="PF00078">
    <property type="entry name" value="RVT_1"/>
    <property type="match status" value="1"/>
</dbReference>
<proteinExistence type="inferred from homology"/>
<comment type="caution">
    <text evidence="16">The sequence shown here is derived from an EMBL/GenBank/DDBJ whole genome shotgun (WGS) entry which is preliminary data.</text>
</comment>
<dbReference type="SMART" id="SM00975">
    <property type="entry name" value="Telomerase_RBD"/>
    <property type="match status" value="1"/>
</dbReference>
<dbReference type="PROSITE" id="PS50878">
    <property type="entry name" value="RT_POL"/>
    <property type="match status" value="1"/>
</dbReference>
<evidence type="ECO:0000313" key="16">
    <source>
        <dbReference type="EMBL" id="CCU74861.1"/>
    </source>
</evidence>
<keyword evidence="10 13" id="KW-0695">RNA-directed DNA polymerase</keyword>
<keyword evidence="9 13" id="KW-0779">Telomere</keyword>
<feature type="region of interest" description="Disordered" evidence="14">
    <location>
        <begin position="1"/>
        <end position="23"/>
    </location>
</feature>
<evidence type="ECO:0000256" key="3">
    <source>
        <dbReference type="ARBA" id="ARBA00016182"/>
    </source>
</evidence>
<dbReference type="InterPro" id="IPR000477">
    <property type="entry name" value="RT_dom"/>
</dbReference>
<keyword evidence="11 13" id="KW-0539">Nucleus</keyword>
<dbReference type="HOGENOM" id="CLU_001996_0_1_1"/>
<dbReference type="OrthoDB" id="289721at2759"/>
<evidence type="ECO:0000256" key="13">
    <source>
        <dbReference type="RuleBase" id="RU365061"/>
    </source>
</evidence>
<dbReference type="EMBL" id="CAUH01000685">
    <property type="protein sequence ID" value="CCU74861.1"/>
    <property type="molecule type" value="Genomic_DNA"/>
</dbReference>
<keyword evidence="4 13" id="KW-0158">Chromosome</keyword>
<comment type="function">
    <text evidence="13">Telomerase is a ribonucleoprotein enzyme essential for the replication of chromosome termini in most eukaryotes. It elongates telomeres. It is a reverse transcriptase that adds simple sequence repeats to chromosome ends by copying a template sequence within the RNA component of the enzyme.</text>
</comment>
<gene>
    <name evidence="16" type="ORF">BGHDH14_bgh02530</name>
</gene>
<evidence type="ECO:0000256" key="2">
    <source>
        <dbReference type="ARBA" id="ARBA00012493"/>
    </source>
</evidence>
<dbReference type="GO" id="GO:0000781">
    <property type="term" value="C:chromosome, telomeric region"/>
    <property type="evidence" value="ECO:0007669"/>
    <property type="project" value="UniProtKB-SubCell"/>
</dbReference>
<evidence type="ECO:0000256" key="4">
    <source>
        <dbReference type="ARBA" id="ARBA00022454"/>
    </source>
</evidence>
<dbReference type="CDD" id="cd01648">
    <property type="entry name" value="TERT"/>
    <property type="match status" value="1"/>
</dbReference>
<dbReference type="STRING" id="546991.N1J5Q0"/>
<evidence type="ECO:0000256" key="1">
    <source>
        <dbReference type="ARBA" id="ARBA00008001"/>
    </source>
</evidence>
<dbReference type="PANTHER" id="PTHR12066">
    <property type="entry name" value="TELOMERASE REVERSE TRANSCRIPTASE"/>
    <property type="match status" value="1"/>
</dbReference>
<sequence length="1117" mass="129514">MPGKRKKRRSHDAPGNHKRPKVEQQTLIQHDLLRRYYTQIFTLREYIIDKLPIRSKNNGKKRWIDEKFDRGEVAKTFTEFLDSTYIGVTQTEELSQGYILEQWDIFAQKFGHQKSNKFHCKRRQQNEIVDFSIWLLFSKKNSSIGIGQHLLVQGYRKSSEFYSCNRQENDNYSIPGLTSIYPNSYVNSMKASPWPQILAKLDGYGEKIMLDLIIRCGIFRPVANSPCNLYQASGFPLDQAYHIQSTESKQEMSTSVSPKQEFRTPSSIRLIRNRLMYARPELNSKGDIRLGFRHTHFFNRYSIARESGEDVSRIGQDSSYILMFIFPRQFGLHNIFSSGRDNSQSIQSCCHDKIREKEIKDKFPSQNSIKIPKRLRGKPIALTERMLALHKKCSYRKLVEYYCPASTYKDANFKYFDSNTKEMINKSIEPTNTLSENATHERSLDEHATPVALVSSFCCAVLDNVIPPNFWGTTELQIRNRRTFYRNVDQFVKRRRYETLSLHEALQGLQIKNIEWLGSSTYNQKLCQSDYSKRSDLFQEFIYFIFDSILIPLIRTNFYVTESNLHRNQIFYFRHDVWRLITEPTMSSLKINLFKEIPPQQARKMLSSCALGYSQIRLLPKEQGFRPIMNLKGRMRKAGSRLVLGRSINSMLAPIHNVLTLEKKTRPDLLGGALFSVGDIFTKLDRFKSGLKCSEPFYFAKVDVQAAFDTIPQAAIFRLISTILREDKYTIGRHAEIKLGNNSENAAFNPTKKWVANAHFPGDIATFAEKLNSSIAQRKKNTIFVENMTHKNFDRSELLLLLSQHLRYNMVKIGDSYYQQVNGIPQGSVISSTLCNYFYADIESTVFSFLRPEESLLLRLIDDFLLITTNASHAKRFIQTMHEGLPSYGVSVNPRKTLVNFQITINKDEILRSEKSTFPYCGCLINTKTLDILWDSAKNKNTVANSITIEYTRSPGKMFQQKLLNAFKLYTHPMFYDQVHNSLFTILQNTFNALEETALKMHAYISGFSLNKRPSTELIIQALEVLFHNAEKIISRRSRGNKFRRKSDDGGDPKKVHEFHIRKGSVEWLAITAFHQVLMKKPTGFTSVITWLESRMQILYSRRGRALEKTIAQVKIH</sequence>
<evidence type="ECO:0000256" key="14">
    <source>
        <dbReference type="SAM" id="MobiDB-lite"/>
    </source>
</evidence>
<organism evidence="16 17">
    <name type="scientific">Blumeria graminis f. sp. hordei (strain DH14)</name>
    <name type="common">Barley powdery mildew</name>
    <name type="synonym">Oidium monilioides f. sp. hordei</name>
    <dbReference type="NCBI Taxonomy" id="546991"/>
    <lineage>
        <taxon>Eukaryota</taxon>
        <taxon>Fungi</taxon>
        <taxon>Dikarya</taxon>
        <taxon>Ascomycota</taxon>
        <taxon>Pezizomycotina</taxon>
        <taxon>Leotiomycetes</taxon>
        <taxon>Erysiphales</taxon>
        <taxon>Erysiphaceae</taxon>
        <taxon>Blumeria</taxon>
        <taxon>Blumeria hordei</taxon>
    </lineage>
</organism>
<dbReference type="Pfam" id="PF12009">
    <property type="entry name" value="Telomerase_RBD"/>
    <property type="match status" value="1"/>
</dbReference>
<keyword evidence="6 13" id="KW-0548">Nucleotidyltransferase</keyword>
<dbReference type="PRINTS" id="PR01365">
    <property type="entry name" value="TELOMERASERT"/>
</dbReference>
<evidence type="ECO:0000256" key="11">
    <source>
        <dbReference type="ARBA" id="ARBA00023242"/>
    </source>
</evidence>
<dbReference type="FunCoup" id="N1J5Q0">
    <property type="interactions" value="291"/>
</dbReference>
<evidence type="ECO:0000313" key="17">
    <source>
        <dbReference type="Proteomes" id="UP000015441"/>
    </source>
</evidence>
<dbReference type="PANTHER" id="PTHR12066:SF0">
    <property type="entry name" value="TELOMERASE REVERSE TRANSCRIPTASE"/>
    <property type="match status" value="1"/>
</dbReference>
<keyword evidence="8 13" id="KW-0460">Magnesium</keyword>
<evidence type="ECO:0000259" key="15">
    <source>
        <dbReference type="PROSITE" id="PS50878"/>
    </source>
</evidence>
<dbReference type="InParanoid" id="N1J5Q0"/>
<protein>
    <recommendedName>
        <fullName evidence="3 13">Telomerase reverse transcriptase</fullName>
        <ecNumber evidence="2 13">2.7.7.49</ecNumber>
    </recommendedName>
    <alternativeName>
        <fullName evidence="13">Telomerase catalytic subunit</fullName>
    </alternativeName>
</protein>
<evidence type="ECO:0000256" key="6">
    <source>
        <dbReference type="ARBA" id="ARBA00022695"/>
    </source>
</evidence>
<dbReference type="EC" id="2.7.7.49" evidence="2 13"/>
<dbReference type="Gene3D" id="1.10.357.90">
    <property type="match status" value="1"/>
</dbReference>
<dbReference type="GO" id="GO:0000333">
    <property type="term" value="C:telomerase catalytic core complex"/>
    <property type="evidence" value="ECO:0007669"/>
    <property type="project" value="TreeGrafter"/>
</dbReference>
<evidence type="ECO:0000256" key="9">
    <source>
        <dbReference type="ARBA" id="ARBA00022895"/>
    </source>
</evidence>
<evidence type="ECO:0000256" key="7">
    <source>
        <dbReference type="ARBA" id="ARBA00022723"/>
    </source>
</evidence>
<evidence type="ECO:0000256" key="8">
    <source>
        <dbReference type="ARBA" id="ARBA00022842"/>
    </source>
</evidence>
<comment type="subcellular location">
    <subcellularLocation>
        <location evidence="13">Nucleus</location>
    </subcellularLocation>
    <subcellularLocation>
        <location evidence="13">Chromosome</location>
        <location evidence="13">Telomere</location>
    </subcellularLocation>
</comment>
<name>N1J5Q0_BLUG1</name>
<keyword evidence="5 13" id="KW-0808">Transferase</keyword>
<keyword evidence="7 13" id="KW-0479">Metal-binding</keyword>
<dbReference type="InterPro" id="IPR003545">
    <property type="entry name" value="Telomerase_RT"/>
</dbReference>
<keyword evidence="17" id="KW-1185">Reference proteome</keyword>
<dbReference type="GO" id="GO:0007004">
    <property type="term" value="P:telomere maintenance via telomerase"/>
    <property type="evidence" value="ECO:0007669"/>
    <property type="project" value="TreeGrafter"/>
</dbReference>
<feature type="domain" description="Reverse transcriptase" evidence="15">
    <location>
        <begin position="600"/>
        <end position="925"/>
    </location>
</feature>
<dbReference type="Gene3D" id="1.10.132.70">
    <property type="match status" value="1"/>
</dbReference>
<dbReference type="Gene3D" id="3.30.70.2630">
    <property type="match status" value="1"/>
</dbReference>
<dbReference type="GO" id="GO:0042162">
    <property type="term" value="F:telomeric DNA binding"/>
    <property type="evidence" value="ECO:0007669"/>
    <property type="project" value="TreeGrafter"/>
</dbReference>